<sequence>MGQDDRTGFLSWECDETHFDDAYASVKPCVRILYVGGTPKRLFRHRCVQIRSFYAGDPIEFVSPGHRSEAPYFAHAQEVLVTSGYSWEPGAESRTPSNTCSKCELNPELWTPSARDKGLSELQRMKVPAPSGRVTSHSSTGSLLFDLEIERTLRRTRQARHRAKLARLALNNNPFSDSSSDFDTQSSSSVSSTSTMAERLTLKQLGCASTAFDNQPNRFLELNANFELKSGLINLLPKFCGRPSEGPVEDKCIQDVMLERLGSQITQKRMYSQLEIAMNMMIQSFQIARSKHSVKGNTLDAVTLRSGTRYKGPTPPVQSTEPPTQDLNTSKETENNKVIGPTKERDTYEAIHKKTSHLPYPSTTKKTRKTAVIDERIMKILEKVEVTLPLFKIIKQVPKYAKALKDVCIHKNKIDDLAATEREQTVSSMRGLQYLPCRPDELPKKYED</sequence>
<organism evidence="2 3">
    <name type="scientific">Stylosanthes scabra</name>
    <dbReference type="NCBI Taxonomy" id="79078"/>
    <lineage>
        <taxon>Eukaryota</taxon>
        <taxon>Viridiplantae</taxon>
        <taxon>Streptophyta</taxon>
        <taxon>Embryophyta</taxon>
        <taxon>Tracheophyta</taxon>
        <taxon>Spermatophyta</taxon>
        <taxon>Magnoliopsida</taxon>
        <taxon>eudicotyledons</taxon>
        <taxon>Gunneridae</taxon>
        <taxon>Pentapetalae</taxon>
        <taxon>rosids</taxon>
        <taxon>fabids</taxon>
        <taxon>Fabales</taxon>
        <taxon>Fabaceae</taxon>
        <taxon>Papilionoideae</taxon>
        <taxon>50 kb inversion clade</taxon>
        <taxon>dalbergioids sensu lato</taxon>
        <taxon>Dalbergieae</taxon>
        <taxon>Pterocarpus clade</taxon>
        <taxon>Stylosanthes</taxon>
    </lineage>
</organism>
<reference evidence="2 3" key="1">
    <citation type="journal article" date="2023" name="Plants (Basel)">
        <title>Bridging the Gap: Combining Genomics and Transcriptomics Approaches to Understand Stylosanthes scabra, an Orphan Legume from the Brazilian Caatinga.</title>
        <authorList>
            <person name="Ferreira-Neto J.R.C."/>
            <person name="da Silva M.D."/>
            <person name="Binneck E."/>
            <person name="de Melo N.F."/>
            <person name="da Silva R.H."/>
            <person name="de Melo A.L.T.M."/>
            <person name="Pandolfi V."/>
            <person name="Bustamante F.O."/>
            <person name="Brasileiro-Vidal A.C."/>
            <person name="Benko-Iseppon A.M."/>
        </authorList>
    </citation>
    <scope>NUCLEOTIDE SEQUENCE [LARGE SCALE GENOMIC DNA]</scope>
    <source>
        <tissue evidence="2">Leaves</tissue>
    </source>
</reference>
<dbReference type="Proteomes" id="UP001341840">
    <property type="component" value="Unassembled WGS sequence"/>
</dbReference>
<keyword evidence="3" id="KW-1185">Reference proteome</keyword>
<evidence type="ECO:0000256" key="1">
    <source>
        <dbReference type="SAM" id="MobiDB-lite"/>
    </source>
</evidence>
<dbReference type="EMBL" id="JASCZI010151232">
    <property type="protein sequence ID" value="MED6171174.1"/>
    <property type="molecule type" value="Genomic_DNA"/>
</dbReference>
<feature type="compositionally biased region" description="Polar residues" evidence="1">
    <location>
        <begin position="317"/>
        <end position="328"/>
    </location>
</feature>
<name>A0ABU6VDA2_9FABA</name>
<feature type="region of interest" description="Disordered" evidence="1">
    <location>
        <begin position="306"/>
        <end position="333"/>
    </location>
</feature>
<protein>
    <submittedName>
        <fullName evidence="2">Uncharacterized protein</fullName>
    </submittedName>
</protein>
<gene>
    <name evidence="2" type="ORF">PIB30_038322</name>
</gene>
<evidence type="ECO:0000313" key="3">
    <source>
        <dbReference type="Proteomes" id="UP001341840"/>
    </source>
</evidence>
<evidence type="ECO:0000313" key="2">
    <source>
        <dbReference type="EMBL" id="MED6171174.1"/>
    </source>
</evidence>
<accession>A0ABU6VDA2</accession>
<proteinExistence type="predicted"/>
<comment type="caution">
    <text evidence="2">The sequence shown here is derived from an EMBL/GenBank/DDBJ whole genome shotgun (WGS) entry which is preliminary data.</text>
</comment>